<dbReference type="OrthoDB" id="5985073at2759"/>
<feature type="compositionally biased region" description="Basic residues" evidence="1">
    <location>
        <begin position="1"/>
        <end position="10"/>
    </location>
</feature>
<gene>
    <name evidence="2" type="ORF">BO71DRAFT_126264</name>
</gene>
<dbReference type="Proteomes" id="UP000247810">
    <property type="component" value="Unassembled WGS sequence"/>
</dbReference>
<name>A0A319DTS8_9EURO</name>
<dbReference type="VEuPathDB" id="FungiDB:BO71DRAFT_126264"/>
<feature type="compositionally biased region" description="Polar residues" evidence="1">
    <location>
        <begin position="12"/>
        <end position="24"/>
    </location>
</feature>
<organism evidence="2 3">
    <name type="scientific">Aspergillus ellipticus CBS 707.79</name>
    <dbReference type="NCBI Taxonomy" id="1448320"/>
    <lineage>
        <taxon>Eukaryota</taxon>
        <taxon>Fungi</taxon>
        <taxon>Dikarya</taxon>
        <taxon>Ascomycota</taxon>
        <taxon>Pezizomycotina</taxon>
        <taxon>Eurotiomycetes</taxon>
        <taxon>Eurotiomycetidae</taxon>
        <taxon>Eurotiales</taxon>
        <taxon>Aspergillaceae</taxon>
        <taxon>Aspergillus</taxon>
        <taxon>Aspergillus subgen. Circumdati</taxon>
    </lineage>
</organism>
<keyword evidence="3" id="KW-1185">Reference proteome</keyword>
<dbReference type="AlphaFoldDB" id="A0A319DTS8"/>
<sequence>MCRGRRRHRNTYSEYPTPTVTYTFTRPPPSGSFTPSPVTTQAQYPTAPGTIEKCVVYQNAFDVNFSEGAETRQWHAGGERGPRGNTLNSCQKWSDSEVTVSDLITWNPSLNATSCTLKSG</sequence>
<dbReference type="STRING" id="1448320.A0A319DTS8"/>
<evidence type="ECO:0000313" key="2">
    <source>
        <dbReference type="EMBL" id="PYH97517.1"/>
    </source>
</evidence>
<proteinExistence type="predicted"/>
<evidence type="ECO:0008006" key="4">
    <source>
        <dbReference type="Google" id="ProtNLM"/>
    </source>
</evidence>
<evidence type="ECO:0000313" key="3">
    <source>
        <dbReference type="Proteomes" id="UP000247810"/>
    </source>
</evidence>
<feature type="compositionally biased region" description="Polar residues" evidence="1">
    <location>
        <begin position="31"/>
        <end position="44"/>
    </location>
</feature>
<reference evidence="2 3" key="1">
    <citation type="submission" date="2018-02" db="EMBL/GenBank/DDBJ databases">
        <title>The genomes of Aspergillus section Nigri reveals drivers in fungal speciation.</title>
        <authorList>
            <consortium name="DOE Joint Genome Institute"/>
            <person name="Vesth T.C."/>
            <person name="Nybo J."/>
            <person name="Theobald S."/>
            <person name="Brandl J."/>
            <person name="Frisvad J.C."/>
            <person name="Nielsen K.F."/>
            <person name="Lyhne E.K."/>
            <person name="Kogle M.E."/>
            <person name="Kuo A."/>
            <person name="Riley R."/>
            <person name="Clum A."/>
            <person name="Nolan M."/>
            <person name="Lipzen A."/>
            <person name="Salamov A."/>
            <person name="Henrissat B."/>
            <person name="Wiebenga A."/>
            <person name="De vries R.P."/>
            <person name="Grigoriev I.V."/>
            <person name="Mortensen U.H."/>
            <person name="Andersen M.R."/>
            <person name="Baker S.E."/>
        </authorList>
    </citation>
    <scope>NUCLEOTIDE SEQUENCE [LARGE SCALE GENOMIC DNA]</scope>
    <source>
        <strain evidence="2 3">CBS 707.79</strain>
    </source>
</reference>
<dbReference type="EMBL" id="KZ825823">
    <property type="protein sequence ID" value="PYH97517.1"/>
    <property type="molecule type" value="Genomic_DNA"/>
</dbReference>
<protein>
    <recommendedName>
        <fullName evidence="4">LysM domain-containing protein</fullName>
    </recommendedName>
</protein>
<feature type="region of interest" description="Disordered" evidence="1">
    <location>
        <begin position="1"/>
        <end position="44"/>
    </location>
</feature>
<accession>A0A319DTS8</accession>
<evidence type="ECO:0000256" key="1">
    <source>
        <dbReference type="SAM" id="MobiDB-lite"/>
    </source>
</evidence>